<sequence length="545" mass="60920">MGRRTLLLLSGLPWLTAATTLPQHREKDVPSASISNAYHIFSSIHDSMRQFGSSLNHNGMGVFIAHVPEGTELYHGTSSPYPVNGTEWLAFEPEHAMIFSRPRRPPPGVGEPPEHGPPRDKCPPRRDPQEDEMTKKHMKPKDPSIDENPRGIIGALGRLFGQQTSFEAEDVADTLNTKEKKNDDEEEKFGYVHTYRTKHALRLMYLDGQSAAKSDKGTLDVQDIVIRNVSGASPHGMWEEKLRASEMCRMAQADYQGHIDGILRMEGGFEIILCSFATHLDVVRITADRGSGEGFGGHDGKAEDLFSYYEAVAARYDGIGAGRVRLDYDNPVTLFAYPEAMYFDSTGRPRVDNRSTETLERVRADIKKMVLTPHSKDSDHAPTNWQDITDQIIARYADKIEYMTSGKVATLKALKGSIDQAMRPFIDYSARNTSLEIGRCTRQFWPSGVEASSIASLAVRDTYEHLCSSLAAAAGEDDYDGALATVKELKQSLGWTTWKRCRGCGVHEICLLPIWPVGSEEDFIQPQCVSSDTIEDRRGNYWRDR</sequence>
<feature type="compositionally biased region" description="Basic and acidic residues" evidence="1">
    <location>
        <begin position="112"/>
        <end position="149"/>
    </location>
</feature>
<feature type="signal peptide" evidence="2">
    <location>
        <begin position="1"/>
        <end position="18"/>
    </location>
</feature>
<feature type="chain" id="PRO_5046855490" evidence="2">
    <location>
        <begin position="19"/>
        <end position="545"/>
    </location>
</feature>
<keyword evidence="4" id="KW-1185">Reference proteome</keyword>
<dbReference type="GeneID" id="95978719"/>
<gene>
    <name evidence="3" type="ORF">AAFC00_005019</name>
</gene>
<proteinExistence type="predicted"/>
<evidence type="ECO:0000256" key="2">
    <source>
        <dbReference type="SAM" id="SignalP"/>
    </source>
</evidence>
<dbReference type="PANTHER" id="PTHR35204:SF1">
    <property type="entry name" value="ENTEROTOXIN"/>
    <property type="match status" value="1"/>
</dbReference>
<feature type="region of interest" description="Disordered" evidence="1">
    <location>
        <begin position="99"/>
        <end position="151"/>
    </location>
</feature>
<dbReference type="Proteomes" id="UP001562354">
    <property type="component" value="Unassembled WGS sequence"/>
</dbReference>
<name>A0ABR3P5C9_9PEZI</name>
<dbReference type="PANTHER" id="PTHR35204">
    <property type="entry name" value="YALI0A21131P"/>
    <property type="match status" value="1"/>
</dbReference>
<keyword evidence="2" id="KW-0732">Signal</keyword>
<organism evidence="3 4">
    <name type="scientific">Neodothiora populina</name>
    <dbReference type="NCBI Taxonomy" id="2781224"/>
    <lineage>
        <taxon>Eukaryota</taxon>
        <taxon>Fungi</taxon>
        <taxon>Dikarya</taxon>
        <taxon>Ascomycota</taxon>
        <taxon>Pezizomycotina</taxon>
        <taxon>Dothideomycetes</taxon>
        <taxon>Dothideomycetidae</taxon>
        <taxon>Dothideales</taxon>
        <taxon>Dothioraceae</taxon>
        <taxon>Neodothiora</taxon>
    </lineage>
</organism>
<dbReference type="EMBL" id="JBFMKM010000016">
    <property type="protein sequence ID" value="KAL1297500.1"/>
    <property type="molecule type" value="Genomic_DNA"/>
</dbReference>
<protein>
    <submittedName>
        <fullName evidence="3">Uncharacterized protein</fullName>
    </submittedName>
</protein>
<dbReference type="RefSeq" id="XP_069197182.1">
    <property type="nucleotide sequence ID" value="XM_069344746.1"/>
</dbReference>
<reference evidence="3 4" key="1">
    <citation type="submission" date="2024-07" db="EMBL/GenBank/DDBJ databases">
        <title>Draft sequence of the Neodothiora populina.</title>
        <authorList>
            <person name="Drown D.D."/>
            <person name="Schuette U.S."/>
            <person name="Buechlein A.B."/>
            <person name="Rusch D.R."/>
            <person name="Winton L.W."/>
            <person name="Adams G.A."/>
        </authorList>
    </citation>
    <scope>NUCLEOTIDE SEQUENCE [LARGE SCALE GENOMIC DNA]</scope>
    <source>
        <strain evidence="3 4">CPC 39397</strain>
    </source>
</reference>
<accession>A0ABR3P5C9</accession>
<evidence type="ECO:0000256" key="1">
    <source>
        <dbReference type="SAM" id="MobiDB-lite"/>
    </source>
</evidence>
<evidence type="ECO:0000313" key="3">
    <source>
        <dbReference type="EMBL" id="KAL1297500.1"/>
    </source>
</evidence>
<evidence type="ECO:0000313" key="4">
    <source>
        <dbReference type="Proteomes" id="UP001562354"/>
    </source>
</evidence>
<dbReference type="InterPro" id="IPR038921">
    <property type="entry name" value="YOR389W-like"/>
</dbReference>
<comment type="caution">
    <text evidence="3">The sequence shown here is derived from an EMBL/GenBank/DDBJ whole genome shotgun (WGS) entry which is preliminary data.</text>
</comment>